<dbReference type="EMBL" id="JAACJN010000109">
    <property type="protein sequence ID" value="KAF5372723.1"/>
    <property type="molecule type" value="Genomic_DNA"/>
</dbReference>
<proteinExistence type="predicted"/>
<gene>
    <name evidence="3" type="ORF">D9757_011635</name>
</gene>
<dbReference type="SUPFAM" id="SSF103473">
    <property type="entry name" value="MFS general substrate transporter"/>
    <property type="match status" value="1"/>
</dbReference>
<protein>
    <submittedName>
        <fullName evidence="3">Uncharacterized protein</fullName>
    </submittedName>
</protein>
<reference evidence="3 4" key="1">
    <citation type="journal article" date="2020" name="ISME J.">
        <title>Uncovering the hidden diversity of litter-decomposition mechanisms in mushroom-forming fungi.</title>
        <authorList>
            <person name="Floudas D."/>
            <person name="Bentzer J."/>
            <person name="Ahren D."/>
            <person name="Johansson T."/>
            <person name="Persson P."/>
            <person name="Tunlid A."/>
        </authorList>
    </citation>
    <scope>NUCLEOTIDE SEQUENCE [LARGE SCALE GENOMIC DNA]</scope>
    <source>
        <strain evidence="3 4">CBS 406.79</strain>
    </source>
</reference>
<feature type="transmembrane region" description="Helical" evidence="2">
    <location>
        <begin position="330"/>
        <end position="351"/>
    </location>
</feature>
<dbReference type="PANTHER" id="PTHR11360">
    <property type="entry name" value="MONOCARBOXYLATE TRANSPORTER"/>
    <property type="match status" value="1"/>
</dbReference>
<dbReference type="Gene3D" id="1.20.1250.20">
    <property type="entry name" value="MFS general substrate transporter like domains"/>
    <property type="match status" value="1"/>
</dbReference>
<accession>A0A8H5GX29</accession>
<evidence type="ECO:0000256" key="2">
    <source>
        <dbReference type="SAM" id="Phobius"/>
    </source>
</evidence>
<feature type="transmembrane region" description="Helical" evidence="2">
    <location>
        <begin position="256"/>
        <end position="275"/>
    </location>
</feature>
<dbReference type="Proteomes" id="UP000518752">
    <property type="component" value="Unassembled WGS sequence"/>
</dbReference>
<evidence type="ECO:0000256" key="1">
    <source>
        <dbReference type="SAM" id="MobiDB-lite"/>
    </source>
</evidence>
<organism evidence="3 4">
    <name type="scientific">Collybiopsis confluens</name>
    <dbReference type="NCBI Taxonomy" id="2823264"/>
    <lineage>
        <taxon>Eukaryota</taxon>
        <taxon>Fungi</taxon>
        <taxon>Dikarya</taxon>
        <taxon>Basidiomycota</taxon>
        <taxon>Agaricomycotina</taxon>
        <taxon>Agaricomycetes</taxon>
        <taxon>Agaricomycetidae</taxon>
        <taxon>Agaricales</taxon>
        <taxon>Marasmiineae</taxon>
        <taxon>Omphalotaceae</taxon>
        <taxon>Collybiopsis</taxon>
    </lineage>
</organism>
<keyword evidence="2" id="KW-0812">Transmembrane</keyword>
<dbReference type="AlphaFoldDB" id="A0A8H5GX29"/>
<dbReference type="PANTHER" id="PTHR11360:SF177">
    <property type="entry name" value="RIBOFLAVIN TRANSPORTER MCH5"/>
    <property type="match status" value="1"/>
</dbReference>
<feature type="transmembrane region" description="Helical" evidence="2">
    <location>
        <begin position="403"/>
        <end position="421"/>
    </location>
</feature>
<feature type="region of interest" description="Disordered" evidence="1">
    <location>
        <begin position="27"/>
        <end position="50"/>
    </location>
</feature>
<sequence>MSFLEAKTLWSRAKPVKVLSALDCSNTPRRSYRDQKNARANHDPGFRDEMGLRGTRLTFTIQSRSPSDLSLMPYGSYPQTPLGSTTTLAHTEVGEDTTNLKNSRDQRRPPVRPSFTPLASSDTLIHPDEPCLVSNPEKCKDIEALKFNNEKPADLAPSPSEDLYAPPDGGFKAWSTVVGVTLIAFCTFGFANAYGAFSDYYNAVYLTDYSPTLISMIGALQVLNKSTSNSSVSRYCSVSGQHSALMSHWFKLKMPYAVGCLISGSSLGGILFPIMLHKLIPQIGFGWTIRVIAFITVLCYGVAILTIYPRRPTRPLPRLTRLLDFRGFKDPCYVFLSLGCWFAVFAIWNPFFYVGLSAEMANPGSSLNPYYLAILFNLMWISTFLSAILIFALWYTSFNETNLVVFVVLYGIAAGPFFTLIPPCVAMLSPIDKVGARLGSMYAFMASACLAGTPIGGIFIRTRSEENFRHLILFSGLMSFIGAGFLFAARMIRDKRVFAII</sequence>
<dbReference type="InterPro" id="IPR036259">
    <property type="entry name" value="MFS_trans_sf"/>
</dbReference>
<feature type="transmembrane region" description="Helical" evidence="2">
    <location>
        <begin position="371"/>
        <end position="396"/>
    </location>
</feature>
<feature type="region of interest" description="Disordered" evidence="1">
    <location>
        <begin position="94"/>
        <end position="127"/>
    </location>
</feature>
<dbReference type="InterPro" id="IPR050327">
    <property type="entry name" value="Proton-linked_MCT"/>
</dbReference>
<keyword evidence="2" id="KW-0472">Membrane</keyword>
<feature type="transmembrane region" description="Helical" evidence="2">
    <location>
        <begin position="173"/>
        <end position="197"/>
    </location>
</feature>
<feature type="compositionally biased region" description="Basic and acidic residues" evidence="1">
    <location>
        <begin position="31"/>
        <end position="50"/>
    </location>
</feature>
<feature type="transmembrane region" description="Helical" evidence="2">
    <location>
        <begin position="472"/>
        <end position="492"/>
    </location>
</feature>
<evidence type="ECO:0000313" key="4">
    <source>
        <dbReference type="Proteomes" id="UP000518752"/>
    </source>
</evidence>
<feature type="transmembrane region" description="Helical" evidence="2">
    <location>
        <begin position="287"/>
        <end position="309"/>
    </location>
</feature>
<feature type="transmembrane region" description="Helical" evidence="2">
    <location>
        <begin position="441"/>
        <end position="460"/>
    </location>
</feature>
<comment type="caution">
    <text evidence="3">The sequence shown here is derived from an EMBL/GenBank/DDBJ whole genome shotgun (WGS) entry which is preliminary data.</text>
</comment>
<evidence type="ECO:0000313" key="3">
    <source>
        <dbReference type="EMBL" id="KAF5372723.1"/>
    </source>
</evidence>
<keyword evidence="4" id="KW-1185">Reference proteome</keyword>
<name>A0A8H5GX29_9AGAR</name>
<keyword evidence="2" id="KW-1133">Transmembrane helix</keyword>
<dbReference type="OrthoDB" id="6509908at2759"/>